<name>A0A3D8IN06_9HELI</name>
<reference evidence="1 2" key="1">
    <citation type="submission" date="2018-04" db="EMBL/GenBank/DDBJ databases">
        <title>Novel Campyloabacter and Helicobacter Species and Strains.</title>
        <authorList>
            <person name="Mannion A.J."/>
            <person name="Shen Z."/>
            <person name="Fox J.G."/>
        </authorList>
    </citation>
    <scope>NUCLEOTIDE SEQUENCE [LARGE SCALE GENOMIC DNA]</scope>
    <source>
        <strain evidence="1 2">ATCC 700242</strain>
    </source>
</reference>
<accession>A0A3D8IN06</accession>
<evidence type="ECO:0008006" key="3">
    <source>
        <dbReference type="Google" id="ProtNLM"/>
    </source>
</evidence>
<proteinExistence type="predicted"/>
<keyword evidence="2" id="KW-1185">Reference proteome</keyword>
<dbReference type="AlphaFoldDB" id="A0A3D8IN06"/>
<dbReference type="RefSeq" id="WP_170125579.1">
    <property type="nucleotide sequence ID" value="NZ_NXLU01000029.1"/>
</dbReference>
<feature type="non-terminal residue" evidence="1">
    <location>
        <position position="278"/>
    </location>
</feature>
<organism evidence="1 2">
    <name type="scientific">Helicobacter cholecystus</name>
    <dbReference type="NCBI Taxonomy" id="45498"/>
    <lineage>
        <taxon>Bacteria</taxon>
        <taxon>Pseudomonadati</taxon>
        <taxon>Campylobacterota</taxon>
        <taxon>Epsilonproteobacteria</taxon>
        <taxon>Campylobacterales</taxon>
        <taxon>Helicobacteraceae</taxon>
        <taxon>Helicobacter</taxon>
    </lineage>
</organism>
<gene>
    <name evidence="1" type="ORF">CQA62_06790</name>
</gene>
<comment type="caution">
    <text evidence="1">The sequence shown here is derived from an EMBL/GenBank/DDBJ whole genome shotgun (WGS) entry which is preliminary data.</text>
</comment>
<evidence type="ECO:0000313" key="2">
    <source>
        <dbReference type="Proteomes" id="UP000257067"/>
    </source>
</evidence>
<evidence type="ECO:0000313" key="1">
    <source>
        <dbReference type="EMBL" id="RDU66493.1"/>
    </source>
</evidence>
<feature type="non-terminal residue" evidence="1">
    <location>
        <position position="1"/>
    </location>
</feature>
<protein>
    <recommendedName>
        <fullName evidence="3">Autotransporter outer membrane beta-barrel domain-containing protein</fullName>
    </recommendedName>
</protein>
<dbReference type="Proteomes" id="UP000257067">
    <property type="component" value="Unassembled WGS sequence"/>
</dbReference>
<dbReference type="EMBL" id="NXLU01000029">
    <property type="protein sequence ID" value="RDU66493.1"/>
    <property type="molecule type" value="Genomic_DNA"/>
</dbReference>
<sequence length="278" mass="28806">EYNFTNDGTVTGNITLNSQNDRLLITNVDHKLTVDGNIRNTGGNLTIKAGSIEVKGEITSKNSGGYFANTTILLKQNNNTGVNAIFHHVSAVSATNTIAIGYDSVPNGSTQTTDTTTSNSLTIDTLQATRGYAAGGNNKIYANNSNVEIKNMRSDRATNTVSMGDSGKLKITTLETNNYGATNITSSGAQVEIGQVTTDRYSTNSIKLNNNGTLNITEGITVSNDGSNVIKAGSITNTGGISANSRGKNVIEAGSITNTGGISTSGGYSSSNTITLTG</sequence>